<name>A0A835XVG7_9CHLO</name>
<dbReference type="Gene3D" id="1.10.510.10">
    <property type="entry name" value="Transferase(Phosphotransferase) domain 1"/>
    <property type="match status" value="1"/>
</dbReference>
<dbReference type="AlphaFoldDB" id="A0A835XVG7"/>
<dbReference type="GO" id="GO:0004674">
    <property type="term" value="F:protein serine/threonine kinase activity"/>
    <property type="evidence" value="ECO:0007669"/>
    <property type="project" value="TreeGrafter"/>
</dbReference>
<feature type="binding site" evidence="1">
    <location>
        <position position="418"/>
    </location>
    <ligand>
        <name>ATP</name>
        <dbReference type="ChEBI" id="CHEBI:30616"/>
    </ligand>
</feature>
<organism evidence="5 6">
    <name type="scientific">Edaphochlamys debaryana</name>
    <dbReference type="NCBI Taxonomy" id="47281"/>
    <lineage>
        <taxon>Eukaryota</taxon>
        <taxon>Viridiplantae</taxon>
        <taxon>Chlorophyta</taxon>
        <taxon>core chlorophytes</taxon>
        <taxon>Chlorophyceae</taxon>
        <taxon>CS clade</taxon>
        <taxon>Chlamydomonadales</taxon>
        <taxon>Chlamydomonadales incertae sedis</taxon>
        <taxon>Edaphochlamys</taxon>
    </lineage>
</organism>
<dbReference type="InterPro" id="IPR051681">
    <property type="entry name" value="Ser/Thr_Kinases-Pseudokinases"/>
</dbReference>
<feature type="compositionally biased region" description="Polar residues" evidence="2">
    <location>
        <begin position="272"/>
        <end position="288"/>
    </location>
</feature>
<dbReference type="PROSITE" id="PS00107">
    <property type="entry name" value="PROTEIN_KINASE_ATP"/>
    <property type="match status" value="1"/>
</dbReference>
<evidence type="ECO:0000256" key="2">
    <source>
        <dbReference type="SAM" id="MobiDB-lite"/>
    </source>
</evidence>
<dbReference type="PROSITE" id="PS50011">
    <property type="entry name" value="PROTEIN_KINASE_DOM"/>
    <property type="match status" value="1"/>
</dbReference>
<dbReference type="GO" id="GO:0005524">
    <property type="term" value="F:ATP binding"/>
    <property type="evidence" value="ECO:0007669"/>
    <property type="project" value="UniProtKB-UniRule"/>
</dbReference>
<feature type="compositionally biased region" description="Gly residues" evidence="2">
    <location>
        <begin position="292"/>
        <end position="302"/>
    </location>
</feature>
<gene>
    <name evidence="5" type="ORF">HYH03_011752</name>
</gene>
<feature type="domain" description="Protein kinase" evidence="4">
    <location>
        <begin position="391"/>
        <end position="624"/>
    </location>
</feature>
<keyword evidence="1" id="KW-0547">Nucleotide-binding</keyword>
<protein>
    <recommendedName>
        <fullName evidence="4">Protein kinase domain-containing protein</fullName>
    </recommendedName>
</protein>
<proteinExistence type="predicted"/>
<keyword evidence="6" id="KW-1185">Reference proteome</keyword>
<dbReference type="InterPro" id="IPR001245">
    <property type="entry name" value="Ser-Thr/Tyr_kinase_cat_dom"/>
</dbReference>
<feature type="signal peptide" evidence="3">
    <location>
        <begin position="1"/>
        <end position="35"/>
    </location>
</feature>
<evidence type="ECO:0000256" key="3">
    <source>
        <dbReference type="SAM" id="SignalP"/>
    </source>
</evidence>
<dbReference type="InterPro" id="IPR000719">
    <property type="entry name" value="Prot_kinase_dom"/>
</dbReference>
<dbReference type="InterPro" id="IPR017441">
    <property type="entry name" value="Protein_kinase_ATP_BS"/>
</dbReference>
<dbReference type="Gene3D" id="3.30.200.20">
    <property type="entry name" value="Phosphorylase Kinase, domain 1"/>
    <property type="match status" value="1"/>
</dbReference>
<feature type="chain" id="PRO_5032307199" description="Protein kinase domain-containing protein" evidence="3">
    <location>
        <begin position="36"/>
        <end position="639"/>
    </location>
</feature>
<evidence type="ECO:0000259" key="4">
    <source>
        <dbReference type="PROSITE" id="PS50011"/>
    </source>
</evidence>
<reference evidence="5" key="1">
    <citation type="journal article" date="2020" name="bioRxiv">
        <title>Comparative genomics of Chlamydomonas.</title>
        <authorList>
            <person name="Craig R.J."/>
            <person name="Hasan A.R."/>
            <person name="Ness R.W."/>
            <person name="Keightley P.D."/>
        </authorList>
    </citation>
    <scope>NUCLEOTIDE SEQUENCE</scope>
    <source>
        <strain evidence="5">CCAP 11/70</strain>
    </source>
</reference>
<keyword evidence="1" id="KW-0067">ATP-binding</keyword>
<dbReference type="Proteomes" id="UP000612055">
    <property type="component" value="Unassembled WGS sequence"/>
</dbReference>
<dbReference type="PANTHER" id="PTHR44329:SF214">
    <property type="entry name" value="PROTEIN KINASE DOMAIN-CONTAINING PROTEIN"/>
    <property type="match status" value="1"/>
</dbReference>
<dbReference type="InterPro" id="IPR011009">
    <property type="entry name" value="Kinase-like_dom_sf"/>
</dbReference>
<evidence type="ECO:0000313" key="6">
    <source>
        <dbReference type="Proteomes" id="UP000612055"/>
    </source>
</evidence>
<dbReference type="EMBL" id="JAEHOE010000069">
    <property type="protein sequence ID" value="KAG2489803.1"/>
    <property type="molecule type" value="Genomic_DNA"/>
</dbReference>
<evidence type="ECO:0000313" key="5">
    <source>
        <dbReference type="EMBL" id="KAG2489803.1"/>
    </source>
</evidence>
<dbReference type="Pfam" id="PF07714">
    <property type="entry name" value="PK_Tyr_Ser-Thr"/>
    <property type="match status" value="1"/>
</dbReference>
<dbReference type="PANTHER" id="PTHR44329">
    <property type="entry name" value="SERINE/THREONINE-PROTEIN KINASE TNNI3K-RELATED"/>
    <property type="match status" value="1"/>
</dbReference>
<dbReference type="SUPFAM" id="SSF56112">
    <property type="entry name" value="Protein kinase-like (PK-like)"/>
    <property type="match status" value="1"/>
</dbReference>
<sequence length="639" mass="67807">MRKRFGCKRRRGLPRTLAGCLTAALIVLLVPASRADGVTKPAPGAPDFLTVSIFSGAELALALLNESVTEAVLAVPYVDFSETAWADARVVATGTVYPFPLRRNFSIRGSPELPEWPLIDLAASKKMMLMDDVALMLEHVVLYQTCWLLARPEPVSHTSSLETALRFRKWATNISQEGCIMGSSSLAKRCWPRKDLEEDMALAGADTDQTGKPQPTNYRGYLQDVITYCRSLVSLECLLTQSSPIGCMLLALHKATMPPLIASPALAPPPGTTGSQATAASDGGSQPLTAGGSAGASAGGTGAGTAGASTTPIIVGCVVGGSCVIAGPLAFPSAVRVHGHAAPYSPDLKAEEQGVLVCEDGAGGHGPRHSRVSFAPSLLSDASSAAPEIVTLLPTVLGKGSFGRVQEGQYRGRKVAVKLMLGGPLTNAASSSTMHRLSILVQELETLSRCEHPNVVKLLAASLEPPRPFVVLEHMETSLDKLLYGRDQPAAILPMYLVLHIAKEVAQGLDYLDFGLARVRETMLVTQDPECFDVQCHGITHKMDIYSFGVVFWEMLAGARPWSNLGPLPIAVQASTMHRRGGGRGHYWAFADLGHGARGLGHSCFERDPLRRPAAAEVVKRVALIKEGLQAAGALPADP</sequence>
<comment type="caution">
    <text evidence="5">The sequence shown here is derived from an EMBL/GenBank/DDBJ whole genome shotgun (WGS) entry which is preliminary data.</text>
</comment>
<keyword evidence="3" id="KW-0732">Signal</keyword>
<feature type="region of interest" description="Disordered" evidence="2">
    <location>
        <begin position="263"/>
        <end position="302"/>
    </location>
</feature>
<evidence type="ECO:0000256" key="1">
    <source>
        <dbReference type="PROSITE-ProRule" id="PRU10141"/>
    </source>
</evidence>
<accession>A0A835XVG7</accession>
<dbReference type="OrthoDB" id="536504at2759"/>